<dbReference type="EMBL" id="LT853695">
    <property type="protein sequence ID" value="SMQ50230.1"/>
    <property type="molecule type" value="Genomic_DNA"/>
</dbReference>
<accession>A0A1X7RSL4</accession>
<protein>
    <submittedName>
        <fullName evidence="2">Uncharacterized protein</fullName>
    </submittedName>
</protein>
<dbReference type="AlphaFoldDB" id="A0A1X7RSL4"/>
<evidence type="ECO:0000313" key="3">
    <source>
        <dbReference type="Proteomes" id="UP000215127"/>
    </source>
</evidence>
<keyword evidence="3" id="KW-1185">Reference proteome</keyword>
<feature type="compositionally biased region" description="Basic residues" evidence="1">
    <location>
        <begin position="9"/>
        <end position="20"/>
    </location>
</feature>
<name>A0A1X7RSL4_ZYMT9</name>
<gene>
    <name evidence="2" type="ORF">ZT3D7_G5383</name>
</gene>
<feature type="region of interest" description="Disordered" evidence="1">
    <location>
        <begin position="1"/>
        <end position="38"/>
    </location>
</feature>
<sequence length="90" mass="10371">MRLLSTGSRTRRNVKPRKHSQMNSFDHDEGQHLIYNERTSTSDLHASERSTVHDAAHLAEAAIRNALKLHSPSLQREVEIASKSYDHRKR</sequence>
<reference evidence="2 3" key="1">
    <citation type="submission" date="2016-06" db="EMBL/GenBank/DDBJ databases">
        <authorList>
            <person name="Kjaerup R.B."/>
            <person name="Dalgaard T.S."/>
            <person name="Juul-Madsen H.R."/>
        </authorList>
    </citation>
    <scope>NUCLEOTIDE SEQUENCE [LARGE SCALE GENOMIC DNA]</scope>
</reference>
<evidence type="ECO:0000313" key="2">
    <source>
        <dbReference type="EMBL" id="SMQ50230.1"/>
    </source>
</evidence>
<evidence type="ECO:0000256" key="1">
    <source>
        <dbReference type="SAM" id="MobiDB-lite"/>
    </source>
</evidence>
<dbReference type="Proteomes" id="UP000215127">
    <property type="component" value="Chromosome 4"/>
</dbReference>
<organism evidence="2 3">
    <name type="scientific">Zymoseptoria tritici (strain ST99CH_3D7)</name>
    <dbReference type="NCBI Taxonomy" id="1276538"/>
    <lineage>
        <taxon>Eukaryota</taxon>
        <taxon>Fungi</taxon>
        <taxon>Dikarya</taxon>
        <taxon>Ascomycota</taxon>
        <taxon>Pezizomycotina</taxon>
        <taxon>Dothideomycetes</taxon>
        <taxon>Dothideomycetidae</taxon>
        <taxon>Mycosphaerellales</taxon>
        <taxon>Mycosphaerellaceae</taxon>
        <taxon>Zymoseptoria</taxon>
    </lineage>
</organism>
<proteinExistence type="predicted"/>